<organism evidence="26">
    <name type="scientific">Callosobruchus maculatus</name>
    <name type="common">Southern cowpea weevil</name>
    <name type="synonym">Pulse bruchid</name>
    <dbReference type="NCBI Taxonomy" id="64391"/>
    <lineage>
        <taxon>Eukaryota</taxon>
        <taxon>Metazoa</taxon>
        <taxon>Ecdysozoa</taxon>
        <taxon>Arthropoda</taxon>
        <taxon>Hexapoda</taxon>
        <taxon>Insecta</taxon>
        <taxon>Pterygota</taxon>
        <taxon>Neoptera</taxon>
        <taxon>Endopterygota</taxon>
        <taxon>Coleoptera</taxon>
        <taxon>Polyphaga</taxon>
        <taxon>Cucujiformia</taxon>
        <taxon>Chrysomeloidea</taxon>
        <taxon>Chrysomelidae</taxon>
        <taxon>Bruchinae</taxon>
        <taxon>Bruchini</taxon>
        <taxon>Callosobruchus</taxon>
    </lineage>
</organism>
<evidence type="ECO:0000256" key="21">
    <source>
        <dbReference type="SAM" id="Coils"/>
    </source>
</evidence>
<dbReference type="InterPro" id="IPR034016">
    <property type="entry name" value="M1_APN-typ"/>
</dbReference>
<keyword evidence="6" id="KW-0336">GPI-anchor</keyword>
<feature type="binding site" evidence="18">
    <location>
        <position position="361"/>
    </location>
    <ligand>
        <name>Zn(2+)</name>
        <dbReference type="ChEBI" id="CHEBI:29105"/>
        <note>catalytic</note>
    </ligand>
</feature>
<dbReference type="Pfam" id="PF17900">
    <property type="entry name" value="Peptidase_M1_N"/>
    <property type="match status" value="1"/>
</dbReference>
<proteinExistence type="evidence at transcript level"/>
<keyword evidence="4 20" id="KW-0031">Aminopeptidase</keyword>
<dbReference type="Gene3D" id="1.10.390.10">
    <property type="entry name" value="Neutral Protease Domain 2"/>
    <property type="match status" value="1"/>
</dbReference>
<keyword evidence="15" id="KW-0325">Glycoprotein</keyword>
<keyword evidence="5" id="KW-1003">Cell membrane</keyword>
<name>D9J2F2_CALMS</name>
<feature type="binding site" evidence="18">
    <location>
        <position position="342"/>
    </location>
    <ligand>
        <name>Zn(2+)</name>
        <dbReference type="ChEBI" id="CHEBI:29105"/>
        <note>catalytic</note>
    </ligand>
</feature>
<feature type="domain" description="ERAP1-like C-terminal" evidence="24">
    <location>
        <begin position="567"/>
        <end position="888"/>
    </location>
</feature>
<dbReference type="SUPFAM" id="SSF63737">
    <property type="entry name" value="Leukotriene A4 hydrolase N-terminal domain"/>
    <property type="match status" value="1"/>
</dbReference>
<feature type="chain" id="PRO_5003125770" description="Aminopeptidase" evidence="22">
    <location>
        <begin position="20"/>
        <end position="935"/>
    </location>
</feature>
<dbReference type="InterPro" id="IPR045357">
    <property type="entry name" value="Aminopeptidase_N-like_N"/>
</dbReference>
<evidence type="ECO:0000256" key="10">
    <source>
        <dbReference type="ARBA" id="ARBA00022801"/>
    </source>
</evidence>
<keyword evidence="9 22" id="KW-0732">Signal</keyword>
<dbReference type="GO" id="GO:0043171">
    <property type="term" value="P:peptide catabolic process"/>
    <property type="evidence" value="ECO:0007669"/>
    <property type="project" value="TreeGrafter"/>
</dbReference>
<evidence type="ECO:0000256" key="1">
    <source>
        <dbReference type="ARBA" id="ARBA00000098"/>
    </source>
</evidence>
<dbReference type="Pfam" id="PF11838">
    <property type="entry name" value="ERAP1_C"/>
    <property type="match status" value="1"/>
</dbReference>
<evidence type="ECO:0000256" key="8">
    <source>
        <dbReference type="ARBA" id="ARBA00022723"/>
    </source>
</evidence>
<evidence type="ECO:0000256" key="22">
    <source>
        <dbReference type="SAM" id="SignalP"/>
    </source>
</evidence>
<dbReference type="GO" id="GO:0098552">
    <property type="term" value="C:side of membrane"/>
    <property type="evidence" value="ECO:0007669"/>
    <property type="project" value="UniProtKB-KW"/>
</dbReference>
<dbReference type="GO" id="GO:0005737">
    <property type="term" value="C:cytoplasm"/>
    <property type="evidence" value="ECO:0007669"/>
    <property type="project" value="TreeGrafter"/>
</dbReference>
<evidence type="ECO:0000256" key="15">
    <source>
        <dbReference type="ARBA" id="ARBA00023180"/>
    </source>
</evidence>
<dbReference type="Gene3D" id="1.25.50.20">
    <property type="match status" value="1"/>
</dbReference>
<evidence type="ECO:0000256" key="4">
    <source>
        <dbReference type="ARBA" id="ARBA00022438"/>
    </source>
</evidence>
<dbReference type="InterPro" id="IPR001930">
    <property type="entry name" value="Peptidase_M1"/>
</dbReference>
<gene>
    <name evidence="26" type="primary">APN2</name>
</gene>
<evidence type="ECO:0000256" key="9">
    <source>
        <dbReference type="ARBA" id="ARBA00022729"/>
    </source>
</evidence>
<dbReference type="GO" id="GO:0005615">
    <property type="term" value="C:extracellular space"/>
    <property type="evidence" value="ECO:0007669"/>
    <property type="project" value="TreeGrafter"/>
</dbReference>
<dbReference type="CDD" id="cd09601">
    <property type="entry name" value="M1_APN-Q_like"/>
    <property type="match status" value="1"/>
</dbReference>
<keyword evidence="11 18" id="KW-0862">Zinc</keyword>
<comment type="subcellular location">
    <subcellularLocation>
        <location evidence="2">Cell membrane</location>
        <topology evidence="2">Lipid-anchor</topology>
        <topology evidence="2">GPI-anchor</topology>
    </subcellularLocation>
</comment>
<keyword evidence="16" id="KW-0449">Lipoprotein</keyword>
<evidence type="ECO:0000256" key="14">
    <source>
        <dbReference type="ARBA" id="ARBA00023157"/>
    </source>
</evidence>
<feature type="active site" description="Proton acceptor" evidence="17">
    <location>
        <position position="339"/>
    </location>
</feature>
<evidence type="ECO:0000256" key="2">
    <source>
        <dbReference type="ARBA" id="ARBA00004609"/>
    </source>
</evidence>
<dbReference type="GO" id="GO:0070006">
    <property type="term" value="F:metalloaminopeptidase activity"/>
    <property type="evidence" value="ECO:0007669"/>
    <property type="project" value="TreeGrafter"/>
</dbReference>
<dbReference type="PRINTS" id="PR00756">
    <property type="entry name" value="ALADIPTASE"/>
</dbReference>
<dbReference type="Gene3D" id="2.60.40.1730">
    <property type="entry name" value="tricorn interacting facor f3 domain"/>
    <property type="match status" value="1"/>
</dbReference>
<dbReference type="AlphaFoldDB" id="D9J2F2"/>
<dbReference type="EMBL" id="HM347433">
    <property type="protein sequence ID" value="ADK11706.1"/>
    <property type="molecule type" value="mRNA"/>
</dbReference>
<dbReference type="FunFam" id="2.60.40.1910:FF:000008">
    <property type="entry name" value="Aminopeptidase"/>
    <property type="match status" value="1"/>
</dbReference>
<comment type="catalytic activity">
    <reaction evidence="1">
        <text>Release of an N-terminal amino acid, Xaa-|-Yaa- from a peptide, amide or arylamide. Xaa is preferably Ala, but may be most amino acids including Pro (slow action). When a terminal hydrophobic residue is followed by a prolyl residue, the two may be released as an intact Xaa-Pro dipeptide.</text>
        <dbReference type="EC" id="3.4.11.2"/>
    </reaction>
</comment>
<dbReference type="GO" id="GO:0006508">
    <property type="term" value="P:proteolysis"/>
    <property type="evidence" value="ECO:0007669"/>
    <property type="project" value="UniProtKB-KW"/>
</dbReference>
<dbReference type="GO" id="GO:0008270">
    <property type="term" value="F:zinc ion binding"/>
    <property type="evidence" value="ECO:0007669"/>
    <property type="project" value="UniProtKB-UniRule"/>
</dbReference>
<keyword evidence="14" id="KW-1015">Disulfide bond</keyword>
<comment type="cofactor">
    <cofactor evidence="18 20">
        <name>Zn(2+)</name>
        <dbReference type="ChEBI" id="CHEBI:29105"/>
    </cofactor>
    <text evidence="18 20">Binds 1 zinc ion per subunit.</text>
</comment>
<evidence type="ECO:0000256" key="6">
    <source>
        <dbReference type="ARBA" id="ARBA00022622"/>
    </source>
</evidence>
<accession>D9J2F2</accession>
<evidence type="ECO:0000256" key="20">
    <source>
        <dbReference type="RuleBase" id="RU364040"/>
    </source>
</evidence>
<evidence type="ECO:0000259" key="25">
    <source>
        <dbReference type="Pfam" id="PF17900"/>
    </source>
</evidence>
<dbReference type="PANTHER" id="PTHR11533">
    <property type="entry name" value="PROTEASE M1 ZINC METALLOPROTEASE"/>
    <property type="match status" value="1"/>
</dbReference>
<feature type="coiled-coil region" evidence="21">
    <location>
        <begin position="866"/>
        <end position="893"/>
    </location>
</feature>
<keyword evidence="12 20" id="KW-0482">Metalloprotease</keyword>
<evidence type="ECO:0000256" key="12">
    <source>
        <dbReference type="ARBA" id="ARBA00023049"/>
    </source>
</evidence>
<dbReference type="GO" id="GO:0016285">
    <property type="term" value="F:alanyl aminopeptidase activity"/>
    <property type="evidence" value="ECO:0007669"/>
    <property type="project" value="UniProtKB-EC"/>
</dbReference>
<evidence type="ECO:0000256" key="17">
    <source>
        <dbReference type="PIRSR" id="PIRSR634016-1"/>
    </source>
</evidence>
<dbReference type="InterPro" id="IPR014782">
    <property type="entry name" value="Peptidase_M1_dom"/>
</dbReference>
<keyword evidence="7 20" id="KW-0645">Protease</keyword>
<evidence type="ECO:0000256" key="7">
    <source>
        <dbReference type="ARBA" id="ARBA00022670"/>
    </source>
</evidence>
<dbReference type="SUPFAM" id="SSF55486">
    <property type="entry name" value="Metalloproteases ('zincins'), catalytic domain"/>
    <property type="match status" value="1"/>
</dbReference>
<evidence type="ECO:0000313" key="26">
    <source>
        <dbReference type="EMBL" id="ADK11706.1"/>
    </source>
</evidence>
<evidence type="ECO:0000256" key="3">
    <source>
        <dbReference type="ARBA" id="ARBA00010136"/>
    </source>
</evidence>
<keyword evidence="10 20" id="KW-0378">Hydrolase</keyword>
<dbReference type="GO" id="GO:0005886">
    <property type="term" value="C:plasma membrane"/>
    <property type="evidence" value="ECO:0007669"/>
    <property type="project" value="UniProtKB-SubCell"/>
</dbReference>
<evidence type="ECO:0000256" key="19">
    <source>
        <dbReference type="PIRSR" id="PIRSR634016-4"/>
    </source>
</evidence>
<dbReference type="InterPro" id="IPR042097">
    <property type="entry name" value="Aminopeptidase_N-like_N_sf"/>
</dbReference>
<feature type="domain" description="Peptidase M1 membrane alanine aminopeptidase" evidence="23">
    <location>
        <begin position="259"/>
        <end position="490"/>
    </location>
</feature>
<dbReference type="InterPro" id="IPR024571">
    <property type="entry name" value="ERAP1-like_C_dom"/>
</dbReference>
<dbReference type="EC" id="3.4.11.-" evidence="20"/>
<dbReference type="PANTHER" id="PTHR11533:SF301">
    <property type="entry name" value="AMINOPEPTIDASE"/>
    <property type="match status" value="1"/>
</dbReference>
<evidence type="ECO:0000256" key="16">
    <source>
        <dbReference type="ARBA" id="ARBA00023288"/>
    </source>
</evidence>
<evidence type="ECO:0000256" key="18">
    <source>
        <dbReference type="PIRSR" id="PIRSR634016-3"/>
    </source>
</evidence>
<dbReference type="GO" id="GO:0042277">
    <property type="term" value="F:peptide binding"/>
    <property type="evidence" value="ECO:0007669"/>
    <property type="project" value="TreeGrafter"/>
</dbReference>
<protein>
    <recommendedName>
        <fullName evidence="20">Aminopeptidase</fullName>
        <ecNumber evidence="20">3.4.11.-</ecNumber>
    </recommendedName>
</protein>
<evidence type="ECO:0000259" key="24">
    <source>
        <dbReference type="Pfam" id="PF11838"/>
    </source>
</evidence>
<evidence type="ECO:0000256" key="5">
    <source>
        <dbReference type="ARBA" id="ARBA00022475"/>
    </source>
</evidence>
<evidence type="ECO:0000256" key="11">
    <source>
        <dbReference type="ARBA" id="ARBA00022833"/>
    </source>
</evidence>
<feature type="binding site" evidence="18">
    <location>
        <position position="338"/>
    </location>
    <ligand>
        <name>Zn(2+)</name>
        <dbReference type="ChEBI" id="CHEBI:29105"/>
        <note>catalytic</note>
    </ligand>
</feature>
<feature type="site" description="Transition state stabilizer" evidence="19">
    <location>
        <position position="424"/>
    </location>
</feature>
<dbReference type="InterPro" id="IPR050344">
    <property type="entry name" value="Peptidase_M1_aminopeptidases"/>
</dbReference>
<dbReference type="Gene3D" id="2.60.40.1910">
    <property type="match status" value="1"/>
</dbReference>
<evidence type="ECO:0000256" key="13">
    <source>
        <dbReference type="ARBA" id="ARBA00023136"/>
    </source>
</evidence>
<dbReference type="FunFam" id="1.25.50.20:FF:000001">
    <property type="entry name" value="Aminopeptidase"/>
    <property type="match status" value="1"/>
</dbReference>
<feature type="domain" description="Aminopeptidase N-like N-terminal" evidence="25">
    <location>
        <begin position="37"/>
        <end position="223"/>
    </location>
</feature>
<keyword evidence="13" id="KW-0472">Membrane</keyword>
<feature type="signal peptide" evidence="22">
    <location>
        <begin position="1"/>
        <end position="19"/>
    </location>
</feature>
<dbReference type="SMR" id="D9J2F2"/>
<dbReference type="FunFam" id="1.10.390.10:FF:000013">
    <property type="entry name" value="Aminopeptidase N"/>
    <property type="match status" value="1"/>
</dbReference>
<comment type="similarity">
    <text evidence="3 20">Belongs to the peptidase M1 family.</text>
</comment>
<dbReference type="InterPro" id="IPR027268">
    <property type="entry name" value="Peptidase_M4/M1_CTD_sf"/>
</dbReference>
<sequence length="935" mass="107724">MDMSIWIFVIATIFVGSSATYTKGSSRIPDVYEAITYNLDLNFPEDVFTDNGRRFSGKVMITLKLKEVPDHIILHADKNYITIQNITFNDLALPQDYYEVDIETQVLKIKTPYSLEPHLNHHILINYEGLVEDNDLFGLYKSSYTDENGNKSYFLASQFPPFYARRVFPCFDEPSFKSVFYVTIQGPGKMQILFNTDKHSEEDVDYGRSKIIHFEPTEKIPLYTLGFHILDFNCTKIEGTQIPQFQVCSRKTTHPMRNFTLDIGPKLLRYYSNFTDYDYCNMMGNKNCYKMDVVAIPNYFSGGLENWGMVSGRETDVLYDPKLSSEKNKQRVAQTIAHEFSHQWFGNLVTMKWWSELYLSEGFGTYFEYFGLEELFPDWKMETHFVTEQMHNALQEDASESTLALKSISDTRDDIVAKFSPISYSKGAAVLRMVRYFLGSQRFRAGLRSYIQKNKYSSVTSKDLMQALGAEMDKKFSIAPADFQTVMENWINEPGYPIINVKLPEDLVTISQKSCLSSGEKAKVKWYVPITYTTSQDKNEFDTKPRLWLTPNEYYPTVAKLPGGNSWIILNNNQIGYYRVNYDDTLWNRIALALDKDDFDGIPEINRAQIIDDSFFLAQHRKISYGRLFKNINFIRRDRSYFSLISAIKGFNYILSTVGEESESGKSLMLTLLLMMENTYQSIPFDPKDSEEHLTALKRDAVFSFACKLGYLPCIEEVKKRFRDYVQNKKRPHRDLRSLIYCNGMRYSKNATDWDFLWGEYKLNTNVASEKEAILSGLACSKDPVLLKRFLQNTIDNPTVMSTQDTWTTFSSIYKSSSEGVDIAIQFFVENYTNIVKTYKSMLVIGDLLAEAASKVTTDQSLARLKEFVKEANEKHKEIVSQAEEAVKAAEINLKTIRDCKSDINRYLQNSAGKRSASTLGITCIVFGYYKPFTG</sequence>
<keyword evidence="8 18" id="KW-0479">Metal-binding</keyword>
<reference evidence="26" key="1">
    <citation type="submission" date="2010-05" db="EMBL/GenBank/DDBJ databases">
        <title>Identification of GPI-anchored aminopeptidases N from Coleoptera.</title>
        <authorList>
            <person name="Pauchet Y."/>
        </authorList>
    </citation>
    <scope>NUCLEOTIDE SEQUENCE</scope>
    <source>
        <tissue evidence="26">Whole larvae</tissue>
    </source>
</reference>
<evidence type="ECO:0000259" key="23">
    <source>
        <dbReference type="Pfam" id="PF01433"/>
    </source>
</evidence>
<keyword evidence="21" id="KW-0175">Coiled coil</keyword>
<dbReference type="Pfam" id="PF01433">
    <property type="entry name" value="Peptidase_M1"/>
    <property type="match status" value="1"/>
</dbReference>